<keyword evidence="6 9" id="KW-0210">Decarboxylase</keyword>
<evidence type="ECO:0000256" key="1">
    <source>
        <dbReference type="ARBA" id="ARBA00001784"/>
    </source>
</evidence>
<dbReference type="AlphaFoldDB" id="A0A0R1LYZ5"/>
<dbReference type="CDD" id="cd17299">
    <property type="entry name" value="acetolactate_decarboxylase"/>
    <property type="match status" value="1"/>
</dbReference>
<dbReference type="GO" id="GO:0047605">
    <property type="term" value="F:acetolactate decarboxylase activity"/>
    <property type="evidence" value="ECO:0007669"/>
    <property type="project" value="UniProtKB-UniRule"/>
</dbReference>
<evidence type="ECO:0000256" key="4">
    <source>
        <dbReference type="ARBA" id="ARBA00013204"/>
    </source>
</evidence>
<dbReference type="EC" id="4.1.1.5" evidence="4 9"/>
<name>A0A0R1LYZ5_9LACO</name>
<comment type="pathway">
    <text evidence="2 9">Polyol metabolism; (R,R)-butane-2,3-diol biosynthesis; (R,R)-butane-2,3-diol from pyruvate: step 2/3.</text>
</comment>
<comment type="catalytic activity">
    <reaction evidence="1 9">
        <text>(2S)-2-acetolactate + H(+) = (R)-acetoin + CO2</text>
        <dbReference type="Rhea" id="RHEA:21580"/>
        <dbReference type="ChEBI" id="CHEBI:15378"/>
        <dbReference type="ChEBI" id="CHEBI:15686"/>
        <dbReference type="ChEBI" id="CHEBI:16526"/>
        <dbReference type="ChEBI" id="CHEBI:58476"/>
        <dbReference type="EC" id="4.1.1.5"/>
    </reaction>
</comment>
<evidence type="ECO:0000313" key="10">
    <source>
        <dbReference type="EMBL" id="KRL00886.1"/>
    </source>
</evidence>
<dbReference type="NCBIfam" id="TIGR01252">
    <property type="entry name" value="acetolac_decarb"/>
    <property type="match status" value="1"/>
</dbReference>
<evidence type="ECO:0000313" key="11">
    <source>
        <dbReference type="Proteomes" id="UP000051621"/>
    </source>
</evidence>
<evidence type="ECO:0000256" key="5">
    <source>
        <dbReference type="ARBA" id="ARBA00020164"/>
    </source>
</evidence>
<dbReference type="PIRSF" id="PIRSF001332">
    <property type="entry name" value="Acetolac_decarb"/>
    <property type="match status" value="1"/>
</dbReference>
<sequence length="241" mass="26390">MEGKRIMKTNILYQHGTLALLVPGLLTGTITMKELLQHGDTGIGTGEGLDGELIILDGIPYQADSLGNVKVVKDDFIMPFANANFADFKFLTTLKDATPAKFATVALQEKENANTFFAVQVKGIFSYVKTRAVVKSFPPFDTLEATAQKQSIFEAHNIEGTLISYYSPSLFHGAAVAGFHNHFLAADHSIGGHVLDFKIASGKLSRQLFDTLEQHLPITNKEFMDHNFAKDNIADVISKAE</sequence>
<dbReference type="Pfam" id="PF03306">
    <property type="entry name" value="AAL_decarboxy"/>
    <property type="match status" value="1"/>
</dbReference>
<keyword evidence="11" id="KW-1185">Reference proteome</keyword>
<gene>
    <name evidence="10" type="ORF">FC81_GL001720</name>
</gene>
<dbReference type="PANTHER" id="PTHR35524">
    <property type="entry name" value="ALPHA-ACETOLACTATE DECARBOXYLASE"/>
    <property type="match status" value="1"/>
</dbReference>
<keyword evidence="7 9" id="KW-0005">Acetoin biosynthesis</keyword>
<dbReference type="PANTHER" id="PTHR35524:SF1">
    <property type="entry name" value="ALPHA-ACETOLACTATE DECARBOXYLASE"/>
    <property type="match status" value="1"/>
</dbReference>
<evidence type="ECO:0000256" key="9">
    <source>
        <dbReference type="PIRNR" id="PIRNR001332"/>
    </source>
</evidence>
<evidence type="ECO:0000256" key="2">
    <source>
        <dbReference type="ARBA" id="ARBA00005170"/>
    </source>
</evidence>
<comment type="similarity">
    <text evidence="3 9">Belongs to the alpha-acetolactate decarboxylase family.</text>
</comment>
<evidence type="ECO:0000256" key="3">
    <source>
        <dbReference type="ARBA" id="ARBA00007106"/>
    </source>
</evidence>
<evidence type="ECO:0000256" key="7">
    <source>
        <dbReference type="ARBA" id="ARBA00023061"/>
    </source>
</evidence>
<reference evidence="10 11" key="1">
    <citation type="journal article" date="2015" name="Genome Announc.">
        <title>Expanding the biotechnology potential of lactobacilli through comparative genomics of 213 strains and associated genera.</title>
        <authorList>
            <person name="Sun Z."/>
            <person name="Harris H.M."/>
            <person name="McCann A."/>
            <person name="Guo C."/>
            <person name="Argimon S."/>
            <person name="Zhang W."/>
            <person name="Yang X."/>
            <person name="Jeffery I.B."/>
            <person name="Cooney J.C."/>
            <person name="Kagawa T.F."/>
            <person name="Liu W."/>
            <person name="Song Y."/>
            <person name="Salvetti E."/>
            <person name="Wrobel A."/>
            <person name="Rasinkangas P."/>
            <person name="Parkhill J."/>
            <person name="Rea M.C."/>
            <person name="O'Sullivan O."/>
            <person name="Ritari J."/>
            <person name="Douillard F.P."/>
            <person name="Paul Ross R."/>
            <person name="Yang R."/>
            <person name="Briner A.E."/>
            <person name="Felis G.E."/>
            <person name="de Vos W.M."/>
            <person name="Barrangou R."/>
            <person name="Klaenhammer T.R."/>
            <person name="Caufield P.W."/>
            <person name="Cui Y."/>
            <person name="Zhang H."/>
            <person name="O'Toole P.W."/>
        </authorList>
    </citation>
    <scope>NUCLEOTIDE SEQUENCE [LARGE SCALE GENOMIC DNA]</scope>
    <source>
        <strain evidence="10 11">DSM 19910</strain>
    </source>
</reference>
<keyword evidence="8 9" id="KW-0456">Lyase</keyword>
<dbReference type="UniPathway" id="UPA00626">
    <property type="reaction ID" value="UER00678"/>
</dbReference>
<dbReference type="STRING" id="1423731.FC81_GL001720"/>
<proteinExistence type="inferred from homology"/>
<evidence type="ECO:0000256" key="6">
    <source>
        <dbReference type="ARBA" id="ARBA00022793"/>
    </source>
</evidence>
<dbReference type="Gene3D" id="3.30.1330.80">
    <property type="entry name" value="Hypothetical protein, similar to alpha- acetolactate decarboxylase, domain 2"/>
    <property type="match status" value="2"/>
</dbReference>
<dbReference type="InterPro" id="IPR005128">
    <property type="entry name" value="Acetolactate_a_deCO2ase"/>
</dbReference>
<dbReference type="SUPFAM" id="SSF117856">
    <property type="entry name" value="AF0104/ALDC/Ptd012-like"/>
    <property type="match status" value="1"/>
</dbReference>
<accession>A0A0R1LYZ5</accession>
<dbReference type="Proteomes" id="UP000051621">
    <property type="component" value="Unassembled WGS sequence"/>
</dbReference>
<protein>
    <recommendedName>
        <fullName evidence="5 9">Alpha-acetolactate decarboxylase</fullName>
        <ecNumber evidence="4 9">4.1.1.5</ecNumber>
    </recommendedName>
</protein>
<dbReference type="EMBL" id="AZEF01000032">
    <property type="protein sequence ID" value="KRL00886.1"/>
    <property type="molecule type" value="Genomic_DNA"/>
</dbReference>
<evidence type="ECO:0000256" key="8">
    <source>
        <dbReference type="ARBA" id="ARBA00023239"/>
    </source>
</evidence>
<comment type="caution">
    <text evidence="10">The sequence shown here is derived from an EMBL/GenBank/DDBJ whole genome shotgun (WGS) entry which is preliminary data.</text>
</comment>
<dbReference type="PATRIC" id="fig|1423731.3.peg.1763"/>
<organism evidence="10 11">
    <name type="scientific">Liquorilactobacillus capillatus DSM 19910</name>
    <dbReference type="NCBI Taxonomy" id="1423731"/>
    <lineage>
        <taxon>Bacteria</taxon>
        <taxon>Bacillati</taxon>
        <taxon>Bacillota</taxon>
        <taxon>Bacilli</taxon>
        <taxon>Lactobacillales</taxon>
        <taxon>Lactobacillaceae</taxon>
        <taxon>Liquorilactobacillus</taxon>
    </lineage>
</organism>
<dbReference type="GO" id="GO:0045151">
    <property type="term" value="P:acetoin biosynthetic process"/>
    <property type="evidence" value="ECO:0007669"/>
    <property type="project" value="UniProtKB-UniRule"/>
</dbReference>